<dbReference type="EMBL" id="JAAXLA010000012">
    <property type="protein sequence ID" value="NMH97409.1"/>
    <property type="molecule type" value="Genomic_DNA"/>
</dbReference>
<dbReference type="SUPFAM" id="SSF53335">
    <property type="entry name" value="S-adenosyl-L-methionine-dependent methyltransferases"/>
    <property type="match status" value="1"/>
</dbReference>
<sequence length="326" mass="37037">MTRHHNRNRLYDLAALLPPLRRLRRQRDSFAARVLALEAALRAAGGQTHLYPPGHFHSPQPDVDEVCSEAGRLFDRSRDVAGIDLDLPGQLALLEELRALIARWPYAPGGSADAETGPDLRYRPGNDFFGWTDSQLWYALLRRWRPRQVIEVGSGWSSALLLDTVDRHDLETAITCIEPYPERLHALMRPTDHARVTLLAQRAQDVDPAVLTALRPGDVLFIDSSHVSKVGSDVNHLFFEVLPRLARGVHVHVHDIAYPFEYPQEWIVEGRAWNEAYLLRAFLIQNDRWRITLWPSLLHLRHPDLMTAALHPATPVDGGSLWLESC</sequence>
<organism evidence="1 2">
    <name type="scientific">Pseudonocardia acidicola</name>
    <dbReference type="NCBI Taxonomy" id="2724939"/>
    <lineage>
        <taxon>Bacteria</taxon>
        <taxon>Bacillati</taxon>
        <taxon>Actinomycetota</taxon>
        <taxon>Actinomycetes</taxon>
        <taxon>Pseudonocardiales</taxon>
        <taxon>Pseudonocardiaceae</taxon>
        <taxon>Pseudonocardia</taxon>
    </lineage>
</organism>
<dbReference type="GO" id="GO:0008168">
    <property type="term" value="F:methyltransferase activity"/>
    <property type="evidence" value="ECO:0007669"/>
    <property type="project" value="UniProtKB-KW"/>
</dbReference>
<dbReference type="InterPro" id="IPR029063">
    <property type="entry name" value="SAM-dependent_MTases_sf"/>
</dbReference>
<dbReference type="Proteomes" id="UP000820669">
    <property type="component" value="Unassembled WGS sequence"/>
</dbReference>
<keyword evidence="1" id="KW-0489">Methyltransferase</keyword>
<dbReference type="GO" id="GO:0032259">
    <property type="term" value="P:methylation"/>
    <property type="evidence" value="ECO:0007669"/>
    <property type="project" value="UniProtKB-KW"/>
</dbReference>
<evidence type="ECO:0000313" key="2">
    <source>
        <dbReference type="Proteomes" id="UP000820669"/>
    </source>
</evidence>
<reference evidence="1 2" key="1">
    <citation type="submission" date="2020-04" db="EMBL/GenBank/DDBJ databases">
        <authorList>
            <person name="Klaysubun C."/>
            <person name="Duangmal K."/>
            <person name="Lipun K."/>
        </authorList>
    </citation>
    <scope>NUCLEOTIDE SEQUENCE [LARGE SCALE GENOMIC DNA]</scope>
    <source>
        <strain evidence="1 2">K10HN5</strain>
    </source>
</reference>
<dbReference type="RefSeq" id="WP_169380860.1">
    <property type="nucleotide sequence ID" value="NZ_JAAXLA010000012.1"/>
</dbReference>
<protein>
    <submittedName>
        <fullName evidence="1">Class I SAM-dependent methyltransferase</fullName>
    </submittedName>
</protein>
<accession>A0ABX1S918</accession>
<dbReference type="Gene3D" id="3.40.50.150">
    <property type="entry name" value="Vaccinia Virus protein VP39"/>
    <property type="match status" value="1"/>
</dbReference>
<name>A0ABX1S918_9PSEU</name>
<proteinExistence type="predicted"/>
<gene>
    <name evidence="1" type="ORF">HF526_08815</name>
</gene>
<keyword evidence="1" id="KW-0808">Transferase</keyword>
<keyword evidence="2" id="KW-1185">Reference proteome</keyword>
<dbReference type="Pfam" id="PF13578">
    <property type="entry name" value="Methyltransf_24"/>
    <property type="match status" value="1"/>
</dbReference>
<evidence type="ECO:0000313" key="1">
    <source>
        <dbReference type="EMBL" id="NMH97409.1"/>
    </source>
</evidence>
<comment type="caution">
    <text evidence="1">The sequence shown here is derived from an EMBL/GenBank/DDBJ whole genome shotgun (WGS) entry which is preliminary data.</text>
</comment>